<protein>
    <recommendedName>
        <fullName evidence="7">Cytochrome P450</fullName>
    </recommendedName>
</protein>
<dbReference type="SUPFAM" id="SSF48264">
    <property type="entry name" value="Cytochrome P450"/>
    <property type="match status" value="1"/>
</dbReference>
<evidence type="ECO:0000256" key="1">
    <source>
        <dbReference type="ARBA" id="ARBA00010617"/>
    </source>
</evidence>
<dbReference type="PRINTS" id="PR00385">
    <property type="entry name" value="P450"/>
</dbReference>
<proteinExistence type="inferred from homology"/>
<evidence type="ECO:0008006" key="7">
    <source>
        <dbReference type="Google" id="ProtNLM"/>
    </source>
</evidence>
<dbReference type="PANTHER" id="PTHR24300">
    <property type="entry name" value="CYTOCHROME P450 508A4-RELATED"/>
    <property type="match status" value="1"/>
</dbReference>
<evidence type="ECO:0000256" key="4">
    <source>
        <dbReference type="ARBA" id="ARBA00023033"/>
    </source>
</evidence>
<accession>A0ABQ9K5E8</accession>
<organism evidence="5 6">
    <name type="scientific">Molorchus minor</name>
    <dbReference type="NCBI Taxonomy" id="1323400"/>
    <lineage>
        <taxon>Eukaryota</taxon>
        <taxon>Metazoa</taxon>
        <taxon>Ecdysozoa</taxon>
        <taxon>Arthropoda</taxon>
        <taxon>Hexapoda</taxon>
        <taxon>Insecta</taxon>
        <taxon>Pterygota</taxon>
        <taxon>Neoptera</taxon>
        <taxon>Endopterygota</taxon>
        <taxon>Coleoptera</taxon>
        <taxon>Polyphaga</taxon>
        <taxon>Cucujiformia</taxon>
        <taxon>Chrysomeloidea</taxon>
        <taxon>Cerambycidae</taxon>
        <taxon>Lamiinae</taxon>
        <taxon>Monochamini</taxon>
        <taxon>Molorchus</taxon>
    </lineage>
</organism>
<evidence type="ECO:0000313" key="6">
    <source>
        <dbReference type="Proteomes" id="UP001162164"/>
    </source>
</evidence>
<evidence type="ECO:0000256" key="2">
    <source>
        <dbReference type="ARBA" id="ARBA00022723"/>
    </source>
</evidence>
<dbReference type="Pfam" id="PF00067">
    <property type="entry name" value="p450"/>
    <property type="match status" value="1"/>
</dbReference>
<feature type="non-terminal residue" evidence="5">
    <location>
        <position position="395"/>
    </location>
</feature>
<dbReference type="InterPro" id="IPR001128">
    <property type="entry name" value="Cyt_P450"/>
</dbReference>
<evidence type="ECO:0000313" key="5">
    <source>
        <dbReference type="EMBL" id="KAJ8985272.1"/>
    </source>
</evidence>
<comment type="caution">
    <text evidence="5">The sequence shown here is derived from an EMBL/GenBank/DDBJ whole genome shotgun (WGS) entry which is preliminary data.</text>
</comment>
<dbReference type="PRINTS" id="PR00463">
    <property type="entry name" value="EP450I"/>
</dbReference>
<dbReference type="Gene3D" id="1.10.630.10">
    <property type="entry name" value="Cytochrome P450"/>
    <property type="match status" value="1"/>
</dbReference>
<gene>
    <name evidence="5" type="ORF">NQ317_007058</name>
</gene>
<dbReference type="EMBL" id="JAPWTJ010000017">
    <property type="protein sequence ID" value="KAJ8985272.1"/>
    <property type="molecule type" value="Genomic_DNA"/>
</dbReference>
<dbReference type="PANTHER" id="PTHR24300:SF403">
    <property type="entry name" value="CYTOCHROME P450 306A1"/>
    <property type="match status" value="1"/>
</dbReference>
<keyword evidence="4" id="KW-0560">Oxidoreductase</keyword>
<dbReference type="InterPro" id="IPR002401">
    <property type="entry name" value="Cyt_P450_E_grp-I"/>
</dbReference>
<dbReference type="Proteomes" id="UP001162164">
    <property type="component" value="Unassembled WGS sequence"/>
</dbReference>
<keyword evidence="2" id="KW-0479">Metal-binding</keyword>
<keyword evidence="4" id="KW-0503">Monooxygenase</keyword>
<name>A0ABQ9K5E8_9CUCU</name>
<dbReference type="InterPro" id="IPR050182">
    <property type="entry name" value="Cytochrome_P450_fam2"/>
</dbReference>
<dbReference type="InterPro" id="IPR036396">
    <property type="entry name" value="Cyt_P450_sf"/>
</dbReference>
<keyword evidence="6" id="KW-1185">Reference proteome</keyword>
<comment type="similarity">
    <text evidence="1">Belongs to the cytochrome P450 family.</text>
</comment>
<reference evidence="5" key="1">
    <citation type="journal article" date="2023" name="Insect Mol. Biol.">
        <title>Genome sequencing provides insights into the evolution of gene families encoding plant cell wall-degrading enzymes in longhorned beetles.</title>
        <authorList>
            <person name="Shin N.R."/>
            <person name="Okamura Y."/>
            <person name="Kirsch R."/>
            <person name="Pauchet Y."/>
        </authorList>
    </citation>
    <scope>NUCLEOTIDE SEQUENCE</scope>
    <source>
        <strain evidence="5">MMC_N1</strain>
    </source>
</reference>
<keyword evidence="3" id="KW-0408">Iron</keyword>
<evidence type="ECO:0000256" key="3">
    <source>
        <dbReference type="ARBA" id="ARBA00023004"/>
    </source>
</evidence>
<sequence length="395" mass="45996">MKLYVNFVQKAITGLICAEGDLWKEQRRFVHNCLRQLGCSKIGPQRKRMEMVIMQNVRDFVQHMEIHGDRPLDPLEPLRHSLGSTINVIVFGKTWSRYDETWKWLQHLQEEGTQHIGVAGPLNFLPLLRFVPKFTRTVNFLIDGKHKTHVVYQKIIEEQAEMLKKQNAGEIEANNIIQAFLMEREKRKDETEVIERFYNDQQFYHLLADIFGAGLDTTLTTLRWYLLYLAKHRNVQNSIRAEIREVLLGRSPSVEDMPHLPLTLASVYEVQRIRPVVPLGIPHGSLCDLEVDGYRIPRGTMLVPLQWAIHMNENVWVEPEEYNPWRFIDDEGKILITEYFMPYQMGKRMCVGDELARMLLFLFGAAIVQNFELGLEFTEPNLTGDCGITLTPKPH</sequence>